<organism evidence="2 3">
    <name type="scientific">Undibacterium fentianense</name>
    <dbReference type="NCBI Taxonomy" id="2828728"/>
    <lineage>
        <taxon>Bacteria</taxon>
        <taxon>Pseudomonadati</taxon>
        <taxon>Pseudomonadota</taxon>
        <taxon>Betaproteobacteria</taxon>
        <taxon>Burkholderiales</taxon>
        <taxon>Oxalobacteraceae</taxon>
        <taxon>Undibacterium</taxon>
    </lineage>
</organism>
<proteinExistence type="predicted"/>
<feature type="signal peptide" evidence="1">
    <location>
        <begin position="1"/>
        <end position="26"/>
    </location>
</feature>
<evidence type="ECO:0000313" key="2">
    <source>
        <dbReference type="EMBL" id="MBR7799101.1"/>
    </source>
</evidence>
<protein>
    <submittedName>
        <fullName evidence="2">Uncharacterized protein</fullName>
    </submittedName>
</protein>
<comment type="caution">
    <text evidence="2">The sequence shown here is derived from an EMBL/GenBank/DDBJ whole genome shotgun (WGS) entry which is preliminary data.</text>
</comment>
<dbReference type="RefSeq" id="WP_212674206.1">
    <property type="nucleotide sequence ID" value="NZ_JAGSPJ010000001.1"/>
</dbReference>
<sequence length="404" mass="44855">MLNTKKCLLATVLAGLVLSSVPQVYARQVESGGQTHLVLGSSMQDLDQENAELRVTKEGAKKTEIRREVILNRLPLGTDLAGMSNLSHGAQIIRMGDKTVKNAPYSAEVIVESIQRLADGNTLSSKISSNWYRDTQGRTREDIRDAKGEVREVVISDQADRRIILNPRSKTATILATRIHILGKDGNKMPMDIVTENISKSKDGKNVIELKLAESGDKKNERHVLVRRVERDESKVNGDAFKTVTVDVRGPEGAPRIEMFSNGALEPGFARFFGDAKWAAKRQTKSLGSKEIDGIKSEGKVTSYEIPAGEIGNTQAILVSDEVWTSPELQITVYSKHSDPRSGERIYRLNNLKRDDIPAAMFVVPSDYKIRDLGKMTSKGVSLDLNEKGEKEMKIEREIKIEKK</sequence>
<accession>A0A941E0I0</accession>
<evidence type="ECO:0000313" key="3">
    <source>
        <dbReference type="Proteomes" id="UP000678545"/>
    </source>
</evidence>
<reference evidence="2" key="1">
    <citation type="submission" date="2021-04" db="EMBL/GenBank/DDBJ databases">
        <title>novel species isolated from subtropical streams in China.</title>
        <authorList>
            <person name="Lu H."/>
        </authorList>
    </citation>
    <scope>NUCLEOTIDE SEQUENCE</scope>
    <source>
        <strain evidence="2">FT137W</strain>
    </source>
</reference>
<dbReference type="EMBL" id="JAGSPJ010000001">
    <property type="protein sequence ID" value="MBR7799101.1"/>
    <property type="molecule type" value="Genomic_DNA"/>
</dbReference>
<feature type="chain" id="PRO_5037372218" evidence="1">
    <location>
        <begin position="27"/>
        <end position="404"/>
    </location>
</feature>
<dbReference type="Proteomes" id="UP000678545">
    <property type="component" value="Unassembled WGS sequence"/>
</dbReference>
<name>A0A941E0I0_9BURK</name>
<keyword evidence="3" id="KW-1185">Reference proteome</keyword>
<keyword evidence="1" id="KW-0732">Signal</keyword>
<dbReference type="AlphaFoldDB" id="A0A941E0I0"/>
<evidence type="ECO:0000256" key="1">
    <source>
        <dbReference type="SAM" id="SignalP"/>
    </source>
</evidence>
<gene>
    <name evidence="2" type="ORF">KDM90_03735</name>
</gene>